<dbReference type="EMBL" id="JALJOS010000010">
    <property type="protein sequence ID" value="KAK9833827.1"/>
    <property type="molecule type" value="Genomic_DNA"/>
</dbReference>
<keyword evidence="2" id="KW-1185">Reference proteome</keyword>
<accession>A0AAW1RJ51</accession>
<organism evidence="1 2">
    <name type="scientific">Apatococcus lobatus</name>
    <dbReference type="NCBI Taxonomy" id="904363"/>
    <lineage>
        <taxon>Eukaryota</taxon>
        <taxon>Viridiplantae</taxon>
        <taxon>Chlorophyta</taxon>
        <taxon>core chlorophytes</taxon>
        <taxon>Trebouxiophyceae</taxon>
        <taxon>Chlorellales</taxon>
        <taxon>Chlorellaceae</taxon>
        <taxon>Apatococcus</taxon>
    </lineage>
</organism>
<proteinExistence type="predicted"/>
<name>A0AAW1RJ51_9CHLO</name>
<dbReference type="AlphaFoldDB" id="A0AAW1RJ51"/>
<comment type="caution">
    <text evidence="1">The sequence shown here is derived from an EMBL/GenBank/DDBJ whole genome shotgun (WGS) entry which is preliminary data.</text>
</comment>
<dbReference type="Proteomes" id="UP001438707">
    <property type="component" value="Unassembled WGS sequence"/>
</dbReference>
<protein>
    <submittedName>
        <fullName evidence="1">Uncharacterized protein</fullName>
    </submittedName>
</protein>
<reference evidence="1 2" key="1">
    <citation type="journal article" date="2024" name="Nat. Commun.">
        <title>Phylogenomics reveals the evolutionary origins of lichenization in chlorophyte algae.</title>
        <authorList>
            <person name="Puginier C."/>
            <person name="Libourel C."/>
            <person name="Otte J."/>
            <person name="Skaloud P."/>
            <person name="Haon M."/>
            <person name="Grisel S."/>
            <person name="Petersen M."/>
            <person name="Berrin J.G."/>
            <person name="Delaux P.M."/>
            <person name="Dal Grande F."/>
            <person name="Keller J."/>
        </authorList>
    </citation>
    <scope>NUCLEOTIDE SEQUENCE [LARGE SCALE GENOMIC DNA]</scope>
    <source>
        <strain evidence="1 2">SAG 2145</strain>
    </source>
</reference>
<evidence type="ECO:0000313" key="1">
    <source>
        <dbReference type="EMBL" id="KAK9833827.1"/>
    </source>
</evidence>
<gene>
    <name evidence="1" type="ORF">WJX74_007054</name>
</gene>
<sequence length="158" mass="17345">MRVPEQHWEPLFQKSLTIFGQGALWCQSVLSFSALGVPSCKGGSLLLVRPMTSGCLGLSFGPAGVEADKYRHNQQQVASQQQLCLRSGRHPVHLVQPLAASAAPQSSTCRTSHTQSTMPMGSSVRRRLSRHSMPPGVQMLLMGSSNQHLQHCWIMLDR</sequence>
<evidence type="ECO:0000313" key="2">
    <source>
        <dbReference type="Proteomes" id="UP001438707"/>
    </source>
</evidence>